<accession>A0A067N2U5</accession>
<feature type="region of interest" description="Disordered" evidence="1">
    <location>
        <begin position="92"/>
        <end position="122"/>
    </location>
</feature>
<organism evidence="2 3">
    <name type="scientific">Botryobasidium botryosum (strain FD-172 SS1)</name>
    <dbReference type="NCBI Taxonomy" id="930990"/>
    <lineage>
        <taxon>Eukaryota</taxon>
        <taxon>Fungi</taxon>
        <taxon>Dikarya</taxon>
        <taxon>Basidiomycota</taxon>
        <taxon>Agaricomycotina</taxon>
        <taxon>Agaricomycetes</taxon>
        <taxon>Cantharellales</taxon>
        <taxon>Botryobasidiaceae</taxon>
        <taxon>Botryobasidium</taxon>
    </lineage>
</organism>
<protein>
    <submittedName>
        <fullName evidence="2">Uncharacterized protein</fullName>
    </submittedName>
</protein>
<evidence type="ECO:0000256" key="1">
    <source>
        <dbReference type="SAM" id="MobiDB-lite"/>
    </source>
</evidence>
<proteinExistence type="predicted"/>
<sequence>MAWSDSRLGASGQKADRSWRFCSKYPVRQSRNPVCLQSTEDREQAGLSTIGNWTKDINAPFPARRGASSREVTPLGSTLVQAKSTDLQIGNRNAVAPLSSPPSSFSSLQSRRAVHPPEQVRQAQRRGYPYALVLFGAQPKSLLIRPRRTRGW</sequence>
<name>A0A067N2U5_BOTB1</name>
<dbReference type="InParanoid" id="A0A067N2U5"/>
<keyword evidence="3" id="KW-1185">Reference proteome</keyword>
<reference evidence="3" key="1">
    <citation type="journal article" date="2014" name="Proc. Natl. Acad. Sci. U.S.A.">
        <title>Extensive sampling of basidiomycete genomes demonstrates inadequacy of the white-rot/brown-rot paradigm for wood decay fungi.</title>
        <authorList>
            <person name="Riley R."/>
            <person name="Salamov A.A."/>
            <person name="Brown D.W."/>
            <person name="Nagy L.G."/>
            <person name="Floudas D."/>
            <person name="Held B.W."/>
            <person name="Levasseur A."/>
            <person name="Lombard V."/>
            <person name="Morin E."/>
            <person name="Otillar R."/>
            <person name="Lindquist E.A."/>
            <person name="Sun H."/>
            <person name="LaButti K.M."/>
            <person name="Schmutz J."/>
            <person name="Jabbour D."/>
            <person name="Luo H."/>
            <person name="Baker S.E."/>
            <person name="Pisabarro A.G."/>
            <person name="Walton J.D."/>
            <person name="Blanchette R.A."/>
            <person name="Henrissat B."/>
            <person name="Martin F."/>
            <person name="Cullen D."/>
            <person name="Hibbett D.S."/>
            <person name="Grigoriev I.V."/>
        </authorList>
    </citation>
    <scope>NUCLEOTIDE SEQUENCE [LARGE SCALE GENOMIC DNA]</scope>
    <source>
        <strain evidence="3">FD-172 SS1</strain>
    </source>
</reference>
<gene>
    <name evidence="2" type="ORF">BOTBODRAFT_197450</name>
</gene>
<dbReference type="Proteomes" id="UP000027195">
    <property type="component" value="Unassembled WGS sequence"/>
</dbReference>
<dbReference type="HOGENOM" id="CLU_1722052_0_0_1"/>
<feature type="compositionally biased region" description="Low complexity" evidence="1">
    <location>
        <begin position="97"/>
        <end position="110"/>
    </location>
</feature>
<evidence type="ECO:0000313" key="2">
    <source>
        <dbReference type="EMBL" id="KDQ21275.1"/>
    </source>
</evidence>
<dbReference type="EMBL" id="KL198016">
    <property type="protein sequence ID" value="KDQ21275.1"/>
    <property type="molecule type" value="Genomic_DNA"/>
</dbReference>
<dbReference type="AlphaFoldDB" id="A0A067N2U5"/>
<evidence type="ECO:0000313" key="3">
    <source>
        <dbReference type="Proteomes" id="UP000027195"/>
    </source>
</evidence>